<comment type="caution">
    <text evidence="2">The sequence shown here is derived from an EMBL/GenBank/DDBJ whole genome shotgun (WGS) entry which is preliminary data.</text>
</comment>
<proteinExistence type="predicted"/>
<dbReference type="EMBL" id="JBHSXQ010000003">
    <property type="protein sequence ID" value="MFC6905723.1"/>
    <property type="molecule type" value="Genomic_DNA"/>
</dbReference>
<keyword evidence="3" id="KW-1185">Reference proteome</keyword>
<sequence length="306" mass="35735">MSALERLVGRSDEAEGAKWEGDGSETTVERLARAYREEGIERTAKRAIEKGALQRLRDANPELYWRIAPAFHRHVYTRDVDAYDASPDPFKIERVDPARITRSSVREYHAWEGKVRLFGAVEDGDWDRPRPDHRGIEAAPNPSWGEDMLFENKGTYRMFEQRFVHGADWEEIDLIQQRLEEASEGIESWQGCSSPEEIREQCRFLDELYEEFRTDGFSSQRELHERDRQRYEGFLDRMGQEVLVDVGRTGELLHVAGDHRLSMAKLLDLDEVPVAFLVRHAGWMEYRDRLYENGTVPNHPDLRDLQ</sequence>
<feature type="region of interest" description="Disordered" evidence="1">
    <location>
        <begin position="1"/>
        <end position="25"/>
    </location>
</feature>
<evidence type="ECO:0000256" key="1">
    <source>
        <dbReference type="SAM" id="MobiDB-lite"/>
    </source>
</evidence>
<dbReference type="AlphaFoldDB" id="A0ABD5V2K8"/>
<organism evidence="2 3">
    <name type="scientific">Halalkalicoccus tibetensis</name>
    <dbReference type="NCBI Taxonomy" id="175632"/>
    <lineage>
        <taxon>Archaea</taxon>
        <taxon>Methanobacteriati</taxon>
        <taxon>Methanobacteriota</taxon>
        <taxon>Stenosarchaea group</taxon>
        <taxon>Halobacteria</taxon>
        <taxon>Halobacteriales</taxon>
        <taxon>Halococcaceae</taxon>
        <taxon>Halalkalicoccus</taxon>
    </lineage>
</organism>
<feature type="compositionally biased region" description="Basic and acidic residues" evidence="1">
    <location>
        <begin position="7"/>
        <end position="25"/>
    </location>
</feature>
<reference evidence="2 3" key="1">
    <citation type="journal article" date="2019" name="Int. J. Syst. Evol. Microbiol.">
        <title>The Global Catalogue of Microorganisms (GCM) 10K type strain sequencing project: providing services to taxonomists for standard genome sequencing and annotation.</title>
        <authorList>
            <consortium name="The Broad Institute Genomics Platform"/>
            <consortium name="The Broad Institute Genome Sequencing Center for Infectious Disease"/>
            <person name="Wu L."/>
            <person name="Ma J."/>
        </authorList>
    </citation>
    <scope>NUCLEOTIDE SEQUENCE [LARGE SCALE GENOMIC DNA]</scope>
    <source>
        <strain evidence="2 3">CGMCC 1.3240</strain>
    </source>
</reference>
<name>A0ABD5V2K8_9EURY</name>
<accession>A0ABD5V2K8</accession>
<evidence type="ECO:0000313" key="2">
    <source>
        <dbReference type="EMBL" id="MFC6905723.1"/>
    </source>
</evidence>
<evidence type="ECO:0008006" key="4">
    <source>
        <dbReference type="Google" id="ProtNLM"/>
    </source>
</evidence>
<evidence type="ECO:0000313" key="3">
    <source>
        <dbReference type="Proteomes" id="UP001596312"/>
    </source>
</evidence>
<dbReference type="Proteomes" id="UP001596312">
    <property type="component" value="Unassembled WGS sequence"/>
</dbReference>
<gene>
    <name evidence="2" type="ORF">ACFQGH_11010</name>
</gene>
<dbReference type="RefSeq" id="WP_340604250.1">
    <property type="nucleotide sequence ID" value="NZ_JBBMXV010000003.1"/>
</dbReference>
<protein>
    <recommendedName>
        <fullName evidence="4">ParB-like nuclease domain-containing protein</fullName>
    </recommendedName>
</protein>